<evidence type="ECO:0000259" key="10">
    <source>
        <dbReference type="PROSITE" id="PS50011"/>
    </source>
</evidence>
<gene>
    <name evidence="11" type="ORF">L228DRAFT_215166</name>
</gene>
<dbReference type="GeneID" id="28895201"/>
<dbReference type="RefSeq" id="XP_018184695.1">
    <property type="nucleotide sequence ID" value="XM_018330064.1"/>
</dbReference>
<dbReference type="Pfam" id="PF00069">
    <property type="entry name" value="Pkinase"/>
    <property type="match status" value="1"/>
</dbReference>
<dbReference type="SMART" id="SM00220">
    <property type="entry name" value="S_TKc"/>
    <property type="match status" value="1"/>
</dbReference>
<evidence type="ECO:0000256" key="5">
    <source>
        <dbReference type="ARBA" id="ARBA00019973"/>
    </source>
</evidence>
<dbReference type="OMA" id="CYTYWYE"/>
<dbReference type="InterPro" id="IPR000719">
    <property type="entry name" value="Prot_kinase_dom"/>
</dbReference>
<keyword evidence="12" id="KW-1185">Reference proteome</keyword>
<dbReference type="InParanoid" id="A0A164ZIG0"/>
<organism evidence="11 12">
    <name type="scientific">Xylona heveae (strain CBS 132557 / TC161)</name>
    <dbReference type="NCBI Taxonomy" id="1328760"/>
    <lineage>
        <taxon>Eukaryota</taxon>
        <taxon>Fungi</taxon>
        <taxon>Dikarya</taxon>
        <taxon>Ascomycota</taxon>
        <taxon>Pezizomycotina</taxon>
        <taxon>Xylonomycetes</taxon>
        <taxon>Xylonales</taxon>
        <taxon>Xylonaceae</taxon>
        <taxon>Xylona</taxon>
    </lineage>
</organism>
<dbReference type="InterPro" id="IPR051681">
    <property type="entry name" value="Ser/Thr_Kinases-Pseudokinases"/>
</dbReference>
<evidence type="ECO:0000256" key="9">
    <source>
        <dbReference type="ARBA" id="ARBA00048679"/>
    </source>
</evidence>
<dbReference type="EC" id="2.7.11.1" evidence="3"/>
<dbReference type="EMBL" id="KV407467">
    <property type="protein sequence ID" value="KZF19140.1"/>
    <property type="molecule type" value="Genomic_DNA"/>
</dbReference>
<dbReference type="SUPFAM" id="SSF56112">
    <property type="entry name" value="Protein kinase-like (PK-like)"/>
    <property type="match status" value="1"/>
</dbReference>
<proteinExistence type="predicted"/>
<dbReference type="GO" id="GO:0004674">
    <property type="term" value="F:protein serine/threonine kinase activity"/>
    <property type="evidence" value="ECO:0007669"/>
    <property type="project" value="UniProtKB-EC"/>
</dbReference>
<sequence length="328" mass="36766">MGQSLNDPFTQEIERLRVDYERKREQSNLGSAGGRQIVDLSIDLDDGVLCYTYWYEHQCIRLADIPGTLSGDILRLHQNLPSSVDNGDHEIIGDDIRLLKNVPPLPELDDDSEDLDTVLTSLPIVCKVDASRHFVKKGKYKSEIENLLKCQGGSCPGVPISSHIIQLLGKSPEGMLVFDKFVPRYFILGSIYPLSVYKDWILQIISGMKQLHSLGIVHRDLRIDNVVFSSDKSRVLICDLESRWGNHLAPEVSRGPVLDAGWTERSDIYDLGYLIKGLVYGNSPVTFAVEWPVPPTLAAVVEACTCERPEERPSLDDIYAMVDKIKTT</sequence>
<accession>A0A164ZIG0</accession>
<evidence type="ECO:0000313" key="11">
    <source>
        <dbReference type="EMBL" id="KZF19140.1"/>
    </source>
</evidence>
<evidence type="ECO:0000256" key="4">
    <source>
        <dbReference type="ARBA" id="ARBA00013948"/>
    </source>
</evidence>
<evidence type="ECO:0000256" key="8">
    <source>
        <dbReference type="ARBA" id="ARBA00047899"/>
    </source>
</evidence>
<reference evidence="11 12" key="1">
    <citation type="journal article" date="2016" name="Fungal Biol.">
        <title>The genome of Xylona heveae provides a window into fungal endophytism.</title>
        <authorList>
            <person name="Gazis R."/>
            <person name="Kuo A."/>
            <person name="Riley R."/>
            <person name="LaButti K."/>
            <person name="Lipzen A."/>
            <person name="Lin J."/>
            <person name="Amirebrahimi M."/>
            <person name="Hesse C.N."/>
            <person name="Spatafora J.W."/>
            <person name="Henrissat B."/>
            <person name="Hainaut M."/>
            <person name="Grigoriev I.V."/>
            <person name="Hibbett D.S."/>
        </authorList>
    </citation>
    <scope>NUCLEOTIDE SEQUENCE [LARGE SCALE GENOMIC DNA]</scope>
    <source>
        <strain evidence="11 12">TC161</strain>
    </source>
</reference>
<dbReference type="Gene3D" id="1.10.510.10">
    <property type="entry name" value="Transferase(Phosphotransferase) domain 1"/>
    <property type="match status" value="1"/>
</dbReference>
<comment type="function">
    <text evidence="1">Component of the EKC/KEOPS complex that is required for the formation of a threonylcarbamoyl group on adenosine at position 37 (t(6)A37) in tRNAs that read codons beginning with adenine. The complex is probably involved in the transfer of the threonylcarbamoyl moiety of threonylcarbamoyl-AMP (TC-AMP) to the N6 group of A37. BUD32 has ATPase activity in the context of the EKC/KEOPS complex and likely plays a supporting role to the catalytic subunit KAE1. The EKC/KEOPS complex also promotes both telomere uncapping and telomere elongation. The complex is required for efficient recruitment of transcriptional coactivators.</text>
</comment>
<dbReference type="AlphaFoldDB" id="A0A164ZIG0"/>
<dbReference type="PROSITE" id="PS50011">
    <property type="entry name" value="PROTEIN_KINASE_DOM"/>
    <property type="match status" value="1"/>
</dbReference>
<dbReference type="PANTHER" id="PTHR44329">
    <property type="entry name" value="SERINE/THREONINE-PROTEIN KINASE TNNI3K-RELATED"/>
    <property type="match status" value="1"/>
</dbReference>
<dbReference type="PROSITE" id="PS00109">
    <property type="entry name" value="PROTEIN_KINASE_TYR"/>
    <property type="match status" value="1"/>
</dbReference>
<evidence type="ECO:0000256" key="1">
    <source>
        <dbReference type="ARBA" id="ARBA00003747"/>
    </source>
</evidence>
<protein>
    <recommendedName>
        <fullName evidence="5">EKC/KEOPS complex subunit BUD32</fullName>
        <ecNumber evidence="3">2.7.11.1</ecNumber>
    </recommendedName>
    <alternativeName>
        <fullName evidence="6 7">Atypical Serine/threonine protein kinase BUD32</fullName>
    </alternativeName>
    <alternativeName>
        <fullName evidence="4">EKC/KEOPS complex subunit bud32</fullName>
    </alternativeName>
</protein>
<dbReference type="InterPro" id="IPR011009">
    <property type="entry name" value="Kinase-like_dom_sf"/>
</dbReference>
<keyword evidence="11" id="KW-0418">Kinase</keyword>
<evidence type="ECO:0000256" key="6">
    <source>
        <dbReference type="ARBA" id="ARBA00030980"/>
    </source>
</evidence>
<evidence type="ECO:0000313" key="12">
    <source>
        <dbReference type="Proteomes" id="UP000076632"/>
    </source>
</evidence>
<comment type="catalytic activity">
    <reaction evidence="8">
        <text>L-threonyl-[protein] + ATP = O-phospho-L-threonyl-[protein] + ADP + H(+)</text>
        <dbReference type="Rhea" id="RHEA:46608"/>
        <dbReference type="Rhea" id="RHEA-COMP:11060"/>
        <dbReference type="Rhea" id="RHEA-COMP:11605"/>
        <dbReference type="ChEBI" id="CHEBI:15378"/>
        <dbReference type="ChEBI" id="CHEBI:30013"/>
        <dbReference type="ChEBI" id="CHEBI:30616"/>
        <dbReference type="ChEBI" id="CHEBI:61977"/>
        <dbReference type="ChEBI" id="CHEBI:456216"/>
        <dbReference type="EC" id="2.7.11.1"/>
    </reaction>
</comment>
<evidence type="ECO:0000256" key="3">
    <source>
        <dbReference type="ARBA" id="ARBA00012513"/>
    </source>
</evidence>
<comment type="catalytic activity">
    <reaction evidence="9">
        <text>L-seryl-[protein] + ATP = O-phospho-L-seryl-[protein] + ADP + H(+)</text>
        <dbReference type="Rhea" id="RHEA:17989"/>
        <dbReference type="Rhea" id="RHEA-COMP:9863"/>
        <dbReference type="Rhea" id="RHEA-COMP:11604"/>
        <dbReference type="ChEBI" id="CHEBI:15378"/>
        <dbReference type="ChEBI" id="CHEBI:29999"/>
        <dbReference type="ChEBI" id="CHEBI:30616"/>
        <dbReference type="ChEBI" id="CHEBI:83421"/>
        <dbReference type="ChEBI" id="CHEBI:456216"/>
        <dbReference type="EC" id="2.7.11.1"/>
    </reaction>
</comment>
<comment type="subunit">
    <text evidence="2">Component of the EKC/KEOPS complex composed of at least BUD32, CGI121, GON7, KAE1 and PCC1; the whole complex dimerizes.</text>
</comment>
<dbReference type="InterPro" id="IPR008266">
    <property type="entry name" value="Tyr_kinase_AS"/>
</dbReference>
<feature type="domain" description="Protein kinase" evidence="10">
    <location>
        <begin position="24"/>
        <end position="328"/>
    </location>
</feature>
<keyword evidence="11" id="KW-0808">Transferase</keyword>
<dbReference type="STRING" id="1328760.A0A164ZIG0"/>
<evidence type="ECO:0000256" key="7">
    <source>
        <dbReference type="ARBA" id="ARBA00033194"/>
    </source>
</evidence>
<name>A0A164ZIG0_XYLHT</name>
<dbReference type="Proteomes" id="UP000076632">
    <property type="component" value="Unassembled WGS sequence"/>
</dbReference>
<dbReference type="GO" id="GO:0005524">
    <property type="term" value="F:ATP binding"/>
    <property type="evidence" value="ECO:0007669"/>
    <property type="project" value="InterPro"/>
</dbReference>
<dbReference type="OrthoDB" id="1668230at2759"/>
<evidence type="ECO:0000256" key="2">
    <source>
        <dbReference type="ARBA" id="ARBA00011534"/>
    </source>
</evidence>